<keyword evidence="2" id="KW-1133">Transmembrane helix</keyword>
<evidence type="ECO:0000256" key="1">
    <source>
        <dbReference type="SAM" id="MobiDB-lite"/>
    </source>
</evidence>
<organism evidence="3 4">
    <name type="scientific">Xylaria bambusicola</name>
    <dbReference type="NCBI Taxonomy" id="326684"/>
    <lineage>
        <taxon>Eukaryota</taxon>
        <taxon>Fungi</taxon>
        <taxon>Dikarya</taxon>
        <taxon>Ascomycota</taxon>
        <taxon>Pezizomycotina</taxon>
        <taxon>Sordariomycetes</taxon>
        <taxon>Xylariomycetidae</taxon>
        <taxon>Xylariales</taxon>
        <taxon>Xylariaceae</taxon>
        <taxon>Xylaria</taxon>
    </lineage>
</organism>
<accession>A0AAN7UXX2</accession>
<dbReference type="Proteomes" id="UP001305414">
    <property type="component" value="Unassembled WGS sequence"/>
</dbReference>
<keyword evidence="2" id="KW-0812">Transmembrane</keyword>
<reference evidence="3 4" key="1">
    <citation type="submission" date="2023-10" db="EMBL/GenBank/DDBJ databases">
        <title>Draft genome sequence of Xylaria bambusicola isolate GMP-LS, the root and basal stem rot pathogen of sugarcane in Indonesia.</title>
        <authorList>
            <person name="Selvaraj P."/>
            <person name="Muralishankar V."/>
            <person name="Muruganantham S."/>
            <person name="Sp S."/>
            <person name="Haryani S."/>
            <person name="Lau K.J.X."/>
            <person name="Naqvi N.I."/>
        </authorList>
    </citation>
    <scope>NUCLEOTIDE SEQUENCE [LARGE SCALE GENOMIC DNA]</scope>
    <source>
        <strain evidence="3">GMP-LS</strain>
    </source>
</reference>
<feature type="compositionally biased region" description="Basic and acidic residues" evidence="1">
    <location>
        <begin position="67"/>
        <end position="82"/>
    </location>
</feature>
<gene>
    <name evidence="3" type="ORF">RRF57_011325</name>
</gene>
<proteinExistence type="predicted"/>
<protein>
    <submittedName>
        <fullName evidence="3">Uncharacterized protein</fullName>
    </submittedName>
</protein>
<feature type="region of interest" description="Disordered" evidence="1">
    <location>
        <begin position="58"/>
        <end position="82"/>
    </location>
</feature>
<keyword evidence="2" id="KW-0472">Membrane</keyword>
<dbReference type="AlphaFoldDB" id="A0AAN7UXX2"/>
<feature type="transmembrane region" description="Helical" evidence="2">
    <location>
        <begin position="12"/>
        <end position="32"/>
    </location>
</feature>
<sequence>MSSDMTYHYSGVVLWAIAEMTCGILIFCAPVVPRFCQDLKLDTWVSGLLASSLSFTGKSSWRSTKSQNREERHPRSVSRDYREIDETGSIRMRVYGSPRPTDRQYGIFVTTDIVVNTAQKNSAATPGDSDEHFQYPWASEGSRAIGVRAGV</sequence>
<dbReference type="EMBL" id="JAWHQM010000055">
    <property type="protein sequence ID" value="KAK5635613.1"/>
    <property type="molecule type" value="Genomic_DNA"/>
</dbReference>
<evidence type="ECO:0000313" key="3">
    <source>
        <dbReference type="EMBL" id="KAK5635613.1"/>
    </source>
</evidence>
<name>A0AAN7UXX2_9PEZI</name>
<keyword evidence="4" id="KW-1185">Reference proteome</keyword>
<evidence type="ECO:0000313" key="4">
    <source>
        <dbReference type="Proteomes" id="UP001305414"/>
    </source>
</evidence>
<evidence type="ECO:0000256" key="2">
    <source>
        <dbReference type="SAM" id="Phobius"/>
    </source>
</evidence>
<comment type="caution">
    <text evidence="3">The sequence shown here is derived from an EMBL/GenBank/DDBJ whole genome shotgun (WGS) entry which is preliminary data.</text>
</comment>